<organism evidence="2 3">
    <name type="scientific">Cypionkella sinensis</name>
    <dbReference type="NCBI Taxonomy" id="1756043"/>
    <lineage>
        <taxon>Bacteria</taxon>
        <taxon>Pseudomonadati</taxon>
        <taxon>Pseudomonadota</taxon>
        <taxon>Alphaproteobacteria</taxon>
        <taxon>Rhodobacterales</taxon>
        <taxon>Paracoccaceae</taxon>
        <taxon>Cypionkella</taxon>
    </lineage>
</organism>
<dbReference type="RefSeq" id="WP_380073379.1">
    <property type="nucleotide sequence ID" value="NZ_JBHRTO010000001.1"/>
</dbReference>
<sequence length="143" mass="15846">MLRILFALTCLALPAHAENDVFEQLSGVYGDPDGFVETCKGAPQHVIFSKDRKRGAVQVFSDLNGTTDMLLAIDLPFAVLGRTAQGILIQFDSEDMRDPTGALRTWEFRPLTNPDRYCWHATGSPEPECINTVRLCDSDVPMS</sequence>
<dbReference type="Proteomes" id="UP001595547">
    <property type="component" value="Unassembled WGS sequence"/>
</dbReference>
<reference evidence="3" key="1">
    <citation type="journal article" date="2019" name="Int. J. Syst. Evol. Microbiol.">
        <title>The Global Catalogue of Microorganisms (GCM) 10K type strain sequencing project: providing services to taxonomists for standard genome sequencing and annotation.</title>
        <authorList>
            <consortium name="The Broad Institute Genomics Platform"/>
            <consortium name="The Broad Institute Genome Sequencing Center for Infectious Disease"/>
            <person name="Wu L."/>
            <person name="Ma J."/>
        </authorList>
    </citation>
    <scope>NUCLEOTIDE SEQUENCE [LARGE SCALE GENOMIC DNA]</scope>
    <source>
        <strain evidence="3">KCTC 52039</strain>
    </source>
</reference>
<proteinExistence type="predicted"/>
<feature type="chain" id="PRO_5047302873" evidence="1">
    <location>
        <begin position="18"/>
        <end position="143"/>
    </location>
</feature>
<comment type="caution">
    <text evidence="2">The sequence shown here is derived from an EMBL/GenBank/DDBJ whole genome shotgun (WGS) entry which is preliminary data.</text>
</comment>
<feature type="signal peptide" evidence="1">
    <location>
        <begin position="1"/>
        <end position="17"/>
    </location>
</feature>
<gene>
    <name evidence="2" type="ORF">ACFOGH_12385</name>
</gene>
<dbReference type="EMBL" id="JBHRTO010000001">
    <property type="protein sequence ID" value="MFC3181793.1"/>
    <property type="molecule type" value="Genomic_DNA"/>
</dbReference>
<keyword evidence="3" id="KW-1185">Reference proteome</keyword>
<name>A0ABV7J1W5_9RHOB</name>
<evidence type="ECO:0000256" key="1">
    <source>
        <dbReference type="SAM" id="SignalP"/>
    </source>
</evidence>
<accession>A0ABV7J1W5</accession>
<evidence type="ECO:0000313" key="3">
    <source>
        <dbReference type="Proteomes" id="UP001595547"/>
    </source>
</evidence>
<keyword evidence="1" id="KW-0732">Signal</keyword>
<evidence type="ECO:0000313" key="2">
    <source>
        <dbReference type="EMBL" id="MFC3181793.1"/>
    </source>
</evidence>
<protein>
    <submittedName>
        <fullName evidence="2">Uncharacterized protein</fullName>
    </submittedName>
</protein>